<comment type="caution">
    <text evidence="1">The sequence shown here is derived from an EMBL/GenBank/DDBJ whole genome shotgun (WGS) entry which is preliminary data.</text>
</comment>
<dbReference type="EMBL" id="JARKIB010000158">
    <property type="protein sequence ID" value="KAJ7730567.1"/>
    <property type="molecule type" value="Genomic_DNA"/>
</dbReference>
<evidence type="ECO:0000313" key="1">
    <source>
        <dbReference type="EMBL" id="KAJ7730567.1"/>
    </source>
</evidence>
<name>A0AAD7HZ27_9AGAR</name>
<proteinExistence type="predicted"/>
<evidence type="ECO:0000313" key="2">
    <source>
        <dbReference type="Proteomes" id="UP001215598"/>
    </source>
</evidence>
<feature type="non-terminal residue" evidence="1">
    <location>
        <position position="86"/>
    </location>
</feature>
<dbReference type="Proteomes" id="UP001215598">
    <property type="component" value="Unassembled WGS sequence"/>
</dbReference>
<protein>
    <submittedName>
        <fullName evidence="1">Uncharacterized protein</fullName>
    </submittedName>
</protein>
<sequence length="86" mass="9621">GKVLASKGRPTEVGWWIQRARRTPPKIKKADVFATLWIGWWIELNTKWPVAAGPDKMLTMEGQSGWEGLTTGVNGLLSILTSLKCW</sequence>
<dbReference type="AlphaFoldDB" id="A0AAD7HZ27"/>
<feature type="non-terminal residue" evidence="1">
    <location>
        <position position="1"/>
    </location>
</feature>
<organism evidence="1 2">
    <name type="scientific">Mycena metata</name>
    <dbReference type="NCBI Taxonomy" id="1033252"/>
    <lineage>
        <taxon>Eukaryota</taxon>
        <taxon>Fungi</taxon>
        <taxon>Dikarya</taxon>
        <taxon>Basidiomycota</taxon>
        <taxon>Agaricomycotina</taxon>
        <taxon>Agaricomycetes</taxon>
        <taxon>Agaricomycetidae</taxon>
        <taxon>Agaricales</taxon>
        <taxon>Marasmiineae</taxon>
        <taxon>Mycenaceae</taxon>
        <taxon>Mycena</taxon>
    </lineage>
</organism>
<accession>A0AAD7HZ27</accession>
<gene>
    <name evidence="1" type="ORF">B0H16DRAFT_1277065</name>
</gene>
<reference evidence="1" key="1">
    <citation type="submission" date="2023-03" db="EMBL/GenBank/DDBJ databases">
        <title>Massive genome expansion in bonnet fungi (Mycena s.s.) driven by repeated elements and novel gene families across ecological guilds.</title>
        <authorList>
            <consortium name="Lawrence Berkeley National Laboratory"/>
            <person name="Harder C.B."/>
            <person name="Miyauchi S."/>
            <person name="Viragh M."/>
            <person name="Kuo A."/>
            <person name="Thoen E."/>
            <person name="Andreopoulos B."/>
            <person name="Lu D."/>
            <person name="Skrede I."/>
            <person name="Drula E."/>
            <person name="Henrissat B."/>
            <person name="Morin E."/>
            <person name="Kohler A."/>
            <person name="Barry K."/>
            <person name="LaButti K."/>
            <person name="Morin E."/>
            <person name="Salamov A."/>
            <person name="Lipzen A."/>
            <person name="Mereny Z."/>
            <person name="Hegedus B."/>
            <person name="Baldrian P."/>
            <person name="Stursova M."/>
            <person name="Weitz H."/>
            <person name="Taylor A."/>
            <person name="Grigoriev I.V."/>
            <person name="Nagy L.G."/>
            <person name="Martin F."/>
            <person name="Kauserud H."/>
        </authorList>
    </citation>
    <scope>NUCLEOTIDE SEQUENCE</scope>
    <source>
        <strain evidence="1">CBHHK182m</strain>
    </source>
</reference>
<keyword evidence="2" id="KW-1185">Reference proteome</keyword>